<name>A0A544TTJ0_9BACI</name>
<feature type="transmembrane region" description="Helical" evidence="6">
    <location>
        <begin position="168"/>
        <end position="184"/>
    </location>
</feature>
<dbReference type="Pfam" id="PF01098">
    <property type="entry name" value="FTSW_RODA_SPOVE"/>
    <property type="match status" value="1"/>
</dbReference>
<keyword evidence="4 6" id="KW-1133">Transmembrane helix</keyword>
<protein>
    <submittedName>
        <fullName evidence="7">Rod shape-determining protein RodA</fullName>
    </submittedName>
</protein>
<evidence type="ECO:0000256" key="2">
    <source>
        <dbReference type="ARBA" id="ARBA00022692"/>
    </source>
</evidence>
<keyword evidence="8" id="KW-1185">Reference proteome</keyword>
<feature type="transmembrane region" description="Helical" evidence="6">
    <location>
        <begin position="46"/>
        <end position="64"/>
    </location>
</feature>
<evidence type="ECO:0000313" key="7">
    <source>
        <dbReference type="EMBL" id="TQR20777.1"/>
    </source>
</evidence>
<dbReference type="GO" id="GO:0032153">
    <property type="term" value="C:cell division site"/>
    <property type="evidence" value="ECO:0007669"/>
    <property type="project" value="TreeGrafter"/>
</dbReference>
<dbReference type="PROSITE" id="PS00428">
    <property type="entry name" value="FTSW_RODA_SPOVE"/>
    <property type="match status" value="1"/>
</dbReference>
<dbReference type="PANTHER" id="PTHR30474:SF1">
    <property type="entry name" value="PEPTIDOGLYCAN GLYCOSYLTRANSFERASE MRDB"/>
    <property type="match status" value="1"/>
</dbReference>
<comment type="subcellular location">
    <subcellularLocation>
        <location evidence="1">Membrane</location>
        <topology evidence="1">Multi-pass membrane protein</topology>
    </subcellularLocation>
</comment>
<feature type="transmembrane region" description="Helical" evidence="6">
    <location>
        <begin position="71"/>
        <end position="88"/>
    </location>
</feature>
<dbReference type="Proteomes" id="UP000316626">
    <property type="component" value="Unassembled WGS sequence"/>
</dbReference>
<evidence type="ECO:0000256" key="1">
    <source>
        <dbReference type="ARBA" id="ARBA00004141"/>
    </source>
</evidence>
<organism evidence="7 8">
    <name type="scientific">Psychrobacillus vulpis</name>
    <dbReference type="NCBI Taxonomy" id="2325572"/>
    <lineage>
        <taxon>Bacteria</taxon>
        <taxon>Bacillati</taxon>
        <taxon>Bacillota</taxon>
        <taxon>Bacilli</taxon>
        <taxon>Bacillales</taxon>
        <taxon>Bacillaceae</taxon>
        <taxon>Psychrobacillus</taxon>
    </lineage>
</organism>
<dbReference type="GO" id="GO:0051301">
    <property type="term" value="P:cell division"/>
    <property type="evidence" value="ECO:0007669"/>
    <property type="project" value="InterPro"/>
</dbReference>
<feature type="transmembrane region" description="Helical" evidence="6">
    <location>
        <begin position="141"/>
        <end position="162"/>
    </location>
</feature>
<feature type="transmembrane region" description="Helical" evidence="6">
    <location>
        <begin position="352"/>
        <end position="373"/>
    </location>
</feature>
<feature type="transmembrane region" description="Helical" evidence="6">
    <location>
        <begin position="191"/>
        <end position="213"/>
    </location>
</feature>
<feature type="transmembrane region" description="Helical" evidence="6">
    <location>
        <begin position="318"/>
        <end position="340"/>
    </location>
</feature>
<dbReference type="GO" id="GO:0008360">
    <property type="term" value="P:regulation of cell shape"/>
    <property type="evidence" value="ECO:0007669"/>
    <property type="project" value="UniProtKB-KW"/>
</dbReference>
<evidence type="ECO:0000313" key="8">
    <source>
        <dbReference type="Proteomes" id="UP000316626"/>
    </source>
</evidence>
<keyword evidence="2 6" id="KW-0812">Transmembrane</keyword>
<keyword evidence="5 6" id="KW-0472">Membrane</keyword>
<dbReference type="EMBL" id="VDGI01000003">
    <property type="protein sequence ID" value="TQR20777.1"/>
    <property type="molecule type" value="Genomic_DNA"/>
</dbReference>
<dbReference type="GO" id="GO:0005886">
    <property type="term" value="C:plasma membrane"/>
    <property type="evidence" value="ECO:0007669"/>
    <property type="project" value="TreeGrafter"/>
</dbReference>
<keyword evidence="3" id="KW-0133">Cell shape</keyword>
<comment type="caution">
    <text evidence="7">The sequence shown here is derived from an EMBL/GenBank/DDBJ whole genome shotgun (WGS) entry which is preliminary data.</text>
</comment>
<dbReference type="InterPro" id="IPR018365">
    <property type="entry name" value="Cell_cycle_FtsW-rel_CS"/>
</dbReference>
<dbReference type="InterPro" id="IPR001182">
    <property type="entry name" value="FtsW/RodA"/>
</dbReference>
<evidence type="ECO:0000256" key="4">
    <source>
        <dbReference type="ARBA" id="ARBA00022989"/>
    </source>
</evidence>
<evidence type="ECO:0000256" key="6">
    <source>
        <dbReference type="SAM" id="Phobius"/>
    </source>
</evidence>
<gene>
    <name evidence="7" type="ORF">FG384_04070</name>
</gene>
<reference evidence="7 8" key="1">
    <citation type="submission" date="2019-06" db="EMBL/GenBank/DDBJ databases">
        <title>Psychrobacillus vulpis sp. nov., a new species isolated from feces of a red fox that inhabits in The Tablas de Daimiel Natural Park, Albacete, Spain.</title>
        <authorList>
            <person name="Rodriguez M."/>
            <person name="Reina J.C."/>
            <person name="Bejar V."/>
            <person name="Llamas I."/>
        </authorList>
    </citation>
    <scope>NUCLEOTIDE SEQUENCE [LARGE SCALE GENOMIC DNA]</scope>
    <source>
        <strain evidence="7 8">Z8</strain>
    </source>
</reference>
<evidence type="ECO:0000256" key="5">
    <source>
        <dbReference type="ARBA" id="ARBA00023136"/>
    </source>
</evidence>
<sequence>MEENKISKIDISIYLIIIIFMCISCAFIYSAQKDLPYLDNFALKQAVWFITGIIVSSLIFLFDFEQIKKLSLYLYLFGILILLLLMISPESIAPEIKGIKAWFSVPGFGSIQPSELMKIFLILFLARIISDHNNINTTKSLRLDIWLLIKIFLITLLPLLIVVLQPDAGTGMVFVSIMLGMILISRIDWRIIVSIFGCGIALIVFLALCFLYNQEILLAFLGQYQLDRIHSWLDPFSDSLGISYQLSQSILSIASGMLYGKGFTEGIVYVPEAHSDFIFTTISEEFGFLGSSIIVTLYFALIYRIFRIAFKNKGEYEILIASGVCSMLTFHVFENIGMVIGLVPITGIPLPLFSYGGSSVLATIFALTIIINISKNTKKYMFGGGDNYNTKE</sequence>
<dbReference type="RefSeq" id="WP_142641312.1">
    <property type="nucleotide sequence ID" value="NZ_VDGI01000003.1"/>
</dbReference>
<dbReference type="GO" id="GO:0015648">
    <property type="term" value="F:lipid-linked peptidoglycan transporter activity"/>
    <property type="evidence" value="ECO:0007669"/>
    <property type="project" value="TreeGrafter"/>
</dbReference>
<proteinExistence type="predicted"/>
<accession>A0A544TTJ0</accession>
<dbReference type="PANTHER" id="PTHR30474">
    <property type="entry name" value="CELL CYCLE PROTEIN"/>
    <property type="match status" value="1"/>
</dbReference>
<feature type="transmembrane region" description="Helical" evidence="6">
    <location>
        <begin position="108"/>
        <end position="129"/>
    </location>
</feature>
<dbReference type="AlphaFoldDB" id="A0A544TTJ0"/>
<feature type="transmembrane region" description="Helical" evidence="6">
    <location>
        <begin position="286"/>
        <end position="306"/>
    </location>
</feature>
<dbReference type="OrthoDB" id="9812661at2"/>
<feature type="transmembrane region" description="Helical" evidence="6">
    <location>
        <begin position="12"/>
        <end position="31"/>
    </location>
</feature>
<evidence type="ECO:0000256" key="3">
    <source>
        <dbReference type="ARBA" id="ARBA00022960"/>
    </source>
</evidence>